<dbReference type="GO" id="GO:0000976">
    <property type="term" value="F:transcription cis-regulatory region binding"/>
    <property type="evidence" value="ECO:0007669"/>
    <property type="project" value="TreeGrafter"/>
</dbReference>
<dbReference type="Proteomes" id="UP000578819">
    <property type="component" value="Unassembled WGS sequence"/>
</dbReference>
<dbReference type="AlphaFoldDB" id="A0A7W7SSG3"/>
<dbReference type="PROSITE" id="PS01081">
    <property type="entry name" value="HTH_TETR_1"/>
    <property type="match status" value="1"/>
</dbReference>
<evidence type="ECO:0000256" key="2">
    <source>
        <dbReference type="PROSITE-ProRule" id="PRU00335"/>
    </source>
</evidence>
<dbReference type="InterPro" id="IPR023772">
    <property type="entry name" value="DNA-bd_HTH_TetR-type_CS"/>
</dbReference>
<organism evidence="4 5">
    <name type="scientific">Micromonospora polyrhachis</name>
    <dbReference type="NCBI Taxonomy" id="1282883"/>
    <lineage>
        <taxon>Bacteria</taxon>
        <taxon>Bacillati</taxon>
        <taxon>Actinomycetota</taxon>
        <taxon>Actinomycetes</taxon>
        <taxon>Micromonosporales</taxon>
        <taxon>Micromonosporaceae</taxon>
        <taxon>Micromonospora</taxon>
    </lineage>
</organism>
<protein>
    <submittedName>
        <fullName evidence="4">AcrR family transcriptional regulator</fullName>
    </submittedName>
</protein>
<dbReference type="PROSITE" id="PS50977">
    <property type="entry name" value="HTH_TETR_2"/>
    <property type="match status" value="1"/>
</dbReference>
<dbReference type="GO" id="GO:0003700">
    <property type="term" value="F:DNA-binding transcription factor activity"/>
    <property type="evidence" value="ECO:0007669"/>
    <property type="project" value="TreeGrafter"/>
</dbReference>
<evidence type="ECO:0000256" key="1">
    <source>
        <dbReference type="ARBA" id="ARBA00023125"/>
    </source>
</evidence>
<name>A0A7W7SSG3_9ACTN</name>
<proteinExistence type="predicted"/>
<evidence type="ECO:0000259" key="3">
    <source>
        <dbReference type="PROSITE" id="PS50977"/>
    </source>
</evidence>
<dbReference type="InterPro" id="IPR009057">
    <property type="entry name" value="Homeodomain-like_sf"/>
</dbReference>
<feature type="DNA-binding region" description="H-T-H motif" evidence="2">
    <location>
        <begin position="38"/>
        <end position="57"/>
    </location>
</feature>
<dbReference type="PANTHER" id="PTHR30055:SF237">
    <property type="entry name" value="TRANSCRIPTIONAL REPRESSOR MCE3R"/>
    <property type="match status" value="1"/>
</dbReference>
<evidence type="ECO:0000313" key="4">
    <source>
        <dbReference type="EMBL" id="MBB4960129.1"/>
    </source>
</evidence>
<dbReference type="Pfam" id="PF00440">
    <property type="entry name" value="TetR_N"/>
    <property type="match status" value="1"/>
</dbReference>
<dbReference type="Gene3D" id="1.10.357.10">
    <property type="entry name" value="Tetracycline Repressor, domain 2"/>
    <property type="match status" value="1"/>
</dbReference>
<sequence length="202" mass="22575">MSIRPDDPRAPAQPADPRSRIQVVALQLFTEQGYERTSLREIAERLGVTKAALYHHFRSKDEIVDNYLDDRLSDLDKLIAWARQQPVDTPGRRAIVAGYADRFFTTGLPLAVRFLEQNQTAATHLTTAQRMRDQLAQLAGLLARGDESPGAELRAGLALFAIYHGWSAPQTSRITDEERKRLALVVAYELVDRIGPDPAGED</sequence>
<keyword evidence="1 2" id="KW-0238">DNA-binding</keyword>
<gene>
    <name evidence="4" type="ORF">FHR38_003862</name>
</gene>
<dbReference type="InterPro" id="IPR001647">
    <property type="entry name" value="HTH_TetR"/>
</dbReference>
<accession>A0A7W7SSG3</accession>
<dbReference type="InterPro" id="IPR050109">
    <property type="entry name" value="HTH-type_TetR-like_transc_reg"/>
</dbReference>
<comment type="caution">
    <text evidence="4">The sequence shown here is derived from an EMBL/GenBank/DDBJ whole genome shotgun (WGS) entry which is preliminary data.</text>
</comment>
<feature type="domain" description="HTH tetR-type" evidence="3">
    <location>
        <begin position="15"/>
        <end position="75"/>
    </location>
</feature>
<reference evidence="4 5" key="1">
    <citation type="submission" date="2020-08" db="EMBL/GenBank/DDBJ databases">
        <title>Sequencing the genomes of 1000 actinobacteria strains.</title>
        <authorList>
            <person name="Klenk H.-P."/>
        </authorList>
    </citation>
    <scope>NUCLEOTIDE SEQUENCE [LARGE SCALE GENOMIC DNA]</scope>
    <source>
        <strain evidence="4 5">DSM 45886</strain>
    </source>
</reference>
<dbReference type="RefSeq" id="WP_312882269.1">
    <property type="nucleotide sequence ID" value="NZ_JACHJW010000001.1"/>
</dbReference>
<dbReference type="PRINTS" id="PR00455">
    <property type="entry name" value="HTHTETR"/>
</dbReference>
<dbReference type="PANTHER" id="PTHR30055">
    <property type="entry name" value="HTH-TYPE TRANSCRIPTIONAL REGULATOR RUTR"/>
    <property type="match status" value="1"/>
</dbReference>
<dbReference type="SUPFAM" id="SSF46689">
    <property type="entry name" value="Homeodomain-like"/>
    <property type="match status" value="1"/>
</dbReference>
<keyword evidence="5" id="KW-1185">Reference proteome</keyword>
<dbReference type="EMBL" id="JACHJW010000001">
    <property type="protein sequence ID" value="MBB4960129.1"/>
    <property type="molecule type" value="Genomic_DNA"/>
</dbReference>
<evidence type="ECO:0000313" key="5">
    <source>
        <dbReference type="Proteomes" id="UP000578819"/>
    </source>
</evidence>